<reference evidence="1 2" key="1">
    <citation type="submission" date="2017-05" db="EMBL/GenBank/DDBJ databases">
        <authorList>
            <person name="Varghese N."/>
            <person name="Submissions S."/>
        </authorList>
    </citation>
    <scope>NUCLEOTIDE SEQUENCE [LARGE SCALE GENOMIC DNA]</scope>
    <source>
        <strain evidence="1 2">DSM 25457</strain>
    </source>
</reference>
<name>A0ABY1QU89_9BACT</name>
<evidence type="ECO:0000313" key="2">
    <source>
        <dbReference type="Proteomes" id="UP001158067"/>
    </source>
</evidence>
<protein>
    <submittedName>
        <fullName evidence="1">Uncharacterized protein</fullName>
    </submittedName>
</protein>
<proteinExistence type="predicted"/>
<dbReference type="Proteomes" id="UP001158067">
    <property type="component" value="Unassembled WGS sequence"/>
</dbReference>
<accession>A0ABY1QU89</accession>
<organism evidence="1 2">
    <name type="scientific">Neorhodopirellula lusitana</name>
    <dbReference type="NCBI Taxonomy" id="445327"/>
    <lineage>
        <taxon>Bacteria</taxon>
        <taxon>Pseudomonadati</taxon>
        <taxon>Planctomycetota</taxon>
        <taxon>Planctomycetia</taxon>
        <taxon>Pirellulales</taxon>
        <taxon>Pirellulaceae</taxon>
        <taxon>Neorhodopirellula</taxon>
    </lineage>
</organism>
<dbReference type="EMBL" id="FXUG01000047">
    <property type="protein sequence ID" value="SMP80226.1"/>
    <property type="molecule type" value="Genomic_DNA"/>
</dbReference>
<evidence type="ECO:0000313" key="1">
    <source>
        <dbReference type="EMBL" id="SMP80226.1"/>
    </source>
</evidence>
<comment type="caution">
    <text evidence="1">The sequence shown here is derived from an EMBL/GenBank/DDBJ whole genome shotgun (WGS) entry which is preliminary data.</text>
</comment>
<keyword evidence="2" id="KW-1185">Reference proteome</keyword>
<gene>
    <name evidence="1" type="ORF">SAMN06265222_1471</name>
</gene>
<sequence>MTLRPPHIVDVKREVDGELRGYMVSRNSQLIVVREFDGFAPAGFVALPSPTVTDLAINEAWTRMIASEGHAELATIAPSFATNDMRSALKSIHRLNVNVKIECEDCPDAEEFGFHIGRVVAFADSKIDFVFFDSSGRWFDSPYVIPYTSITQIVVDDPYVATFSKYVGTCPVDPLNRG</sequence>
<dbReference type="RefSeq" id="WP_283435682.1">
    <property type="nucleotide sequence ID" value="NZ_FXUG01000047.1"/>
</dbReference>